<keyword evidence="3" id="KW-1185">Reference proteome</keyword>
<name>A0ABV3P2I8_9ACTN</name>
<protein>
    <submittedName>
        <fullName evidence="2">Uncharacterized protein</fullName>
    </submittedName>
</protein>
<dbReference type="EMBL" id="JBFNQN010000002">
    <property type="protein sequence ID" value="MEW9263818.1"/>
    <property type="molecule type" value="Genomic_DNA"/>
</dbReference>
<comment type="caution">
    <text evidence="2">The sequence shown here is derived from an EMBL/GenBank/DDBJ whole genome shotgun (WGS) entry which is preliminary data.</text>
</comment>
<dbReference type="Proteomes" id="UP001555826">
    <property type="component" value="Unassembled WGS sequence"/>
</dbReference>
<gene>
    <name evidence="2" type="ORF">AB1207_03580</name>
</gene>
<dbReference type="RefSeq" id="WP_367636410.1">
    <property type="nucleotide sequence ID" value="NZ_JBFNQN010000002.1"/>
</dbReference>
<evidence type="ECO:0000256" key="1">
    <source>
        <dbReference type="SAM" id="Phobius"/>
    </source>
</evidence>
<accession>A0ABV3P2I8</accession>
<reference evidence="2 3" key="1">
    <citation type="submission" date="2024-07" db="EMBL/GenBank/DDBJ databases">
        <authorList>
            <person name="Thanompreechachai J."/>
            <person name="Duangmal K."/>
        </authorList>
    </citation>
    <scope>NUCLEOTIDE SEQUENCE [LARGE SCALE GENOMIC DNA]</scope>
    <source>
        <strain evidence="2 3">KCTC 19886</strain>
    </source>
</reference>
<sequence length="135" mass="14528">MTTADRARSDLRTADAALAAARPDPFPRWVPPAVTLPYVTGFLALAVAVWTGGSGWAVAGIALLVAFFVLFLLTYLRGPVRAYPRRSWRRSLVEVGVIAAAVVVFLLVDEGVAMLMIGGAFGVPLYRQLRGWGRA</sequence>
<proteinExistence type="predicted"/>
<evidence type="ECO:0000313" key="3">
    <source>
        <dbReference type="Proteomes" id="UP001555826"/>
    </source>
</evidence>
<keyword evidence="1" id="KW-1133">Transmembrane helix</keyword>
<keyword evidence="1" id="KW-0472">Membrane</keyword>
<organism evidence="2 3">
    <name type="scientific">Kineococcus endophyticus</name>
    <dbReference type="NCBI Taxonomy" id="1181883"/>
    <lineage>
        <taxon>Bacteria</taxon>
        <taxon>Bacillati</taxon>
        <taxon>Actinomycetota</taxon>
        <taxon>Actinomycetes</taxon>
        <taxon>Kineosporiales</taxon>
        <taxon>Kineosporiaceae</taxon>
        <taxon>Kineococcus</taxon>
    </lineage>
</organism>
<keyword evidence="1" id="KW-0812">Transmembrane</keyword>
<feature type="transmembrane region" description="Helical" evidence="1">
    <location>
        <begin position="29"/>
        <end position="50"/>
    </location>
</feature>
<feature type="transmembrane region" description="Helical" evidence="1">
    <location>
        <begin position="88"/>
        <end position="106"/>
    </location>
</feature>
<feature type="transmembrane region" description="Helical" evidence="1">
    <location>
        <begin position="56"/>
        <end position="76"/>
    </location>
</feature>
<evidence type="ECO:0000313" key="2">
    <source>
        <dbReference type="EMBL" id="MEW9263818.1"/>
    </source>
</evidence>